<keyword evidence="2" id="KW-1185">Reference proteome</keyword>
<protein>
    <submittedName>
        <fullName evidence="1">Kelch domain-containing protein 10</fullName>
    </submittedName>
</protein>
<sequence length="445" mass="51029">MSYHKIINFLYKLMVNVVELFIMGNKGVKKKCVKPYTFKIYVDEKIDPNNKLSKRIPLPRSGHRIVCDTKNLYSFGGYNPSVLNDEHRNHDELSVHAFPLFQELWKFNLASKKWVRFSSRESLPQELASNAVIRHGNILMVISLLLCLEGRFFLSSLQVYGGTGSPFGYRCSNQLYICRLPNENSVMKEIVTVGNAPLAQYGQALVFHNDYLYTIGGTTGFTYTCDIHRLNMKTFFWEAVYICQGQGDYEPEGRYRHEIAFDGQNIYVLGGGTAEHAFGFAEIPVFNVEKRQWYKQKTFRDHSNISTTNNGIPPARRCHGAVQIDCDNVVQVFISGGYDGTQIFDDLWCLNLKTYKWTLINTYTLPYPTYFHSAAVTPEGKMYIFGGIFAHGDIERNNVVHCAWLCIPKLSEMCWEALLHYNPQIVNLPKTKLIDAGLPRHFIQD</sequence>
<reference evidence="1" key="1">
    <citation type="submission" date="2022-04" db="EMBL/GenBank/DDBJ databases">
        <title>Chromosome-scale genome assembly of Holotrichia oblita Faldermann.</title>
        <authorList>
            <person name="Rongchong L."/>
        </authorList>
    </citation>
    <scope>NUCLEOTIDE SEQUENCE</scope>
    <source>
        <strain evidence="1">81SQS9</strain>
    </source>
</reference>
<comment type="caution">
    <text evidence="1">The sequence shown here is derived from an EMBL/GenBank/DDBJ whole genome shotgun (WGS) entry which is preliminary data.</text>
</comment>
<organism evidence="1 2">
    <name type="scientific">Holotrichia oblita</name>
    <name type="common">Chafer beetle</name>
    <dbReference type="NCBI Taxonomy" id="644536"/>
    <lineage>
        <taxon>Eukaryota</taxon>
        <taxon>Metazoa</taxon>
        <taxon>Ecdysozoa</taxon>
        <taxon>Arthropoda</taxon>
        <taxon>Hexapoda</taxon>
        <taxon>Insecta</taxon>
        <taxon>Pterygota</taxon>
        <taxon>Neoptera</taxon>
        <taxon>Endopterygota</taxon>
        <taxon>Coleoptera</taxon>
        <taxon>Polyphaga</taxon>
        <taxon>Scarabaeiformia</taxon>
        <taxon>Scarabaeidae</taxon>
        <taxon>Melolonthinae</taxon>
        <taxon>Holotrichia</taxon>
    </lineage>
</organism>
<evidence type="ECO:0000313" key="1">
    <source>
        <dbReference type="EMBL" id="KAI4460761.1"/>
    </source>
</evidence>
<dbReference type="Proteomes" id="UP001056778">
    <property type="component" value="Chromosome 5"/>
</dbReference>
<proteinExistence type="predicted"/>
<dbReference type="EMBL" id="CM043019">
    <property type="protein sequence ID" value="KAI4460761.1"/>
    <property type="molecule type" value="Genomic_DNA"/>
</dbReference>
<evidence type="ECO:0000313" key="2">
    <source>
        <dbReference type="Proteomes" id="UP001056778"/>
    </source>
</evidence>
<name>A0ACB9T1W4_HOLOL</name>
<accession>A0ACB9T1W4</accession>
<gene>
    <name evidence="1" type="ORF">MML48_5g00020866</name>
</gene>